<feature type="domain" description="Helicase ATP-binding" evidence="5">
    <location>
        <begin position="1"/>
        <end position="138"/>
    </location>
</feature>
<dbReference type="CDD" id="cd18793">
    <property type="entry name" value="SF2_C_SNF"/>
    <property type="match status" value="1"/>
</dbReference>
<dbReference type="Gene3D" id="3.40.50.300">
    <property type="entry name" value="P-loop containing nucleotide triphosphate hydrolases"/>
    <property type="match status" value="1"/>
</dbReference>
<evidence type="ECO:0000313" key="7">
    <source>
        <dbReference type="EMBL" id="CAE1151952.1"/>
    </source>
</evidence>
<dbReference type="PROSITE" id="PS51194">
    <property type="entry name" value="HELICASE_CTER"/>
    <property type="match status" value="1"/>
</dbReference>
<name>A0A812ARX6_ACAPH</name>
<reference evidence="7" key="1">
    <citation type="submission" date="2021-01" db="EMBL/GenBank/DDBJ databases">
        <authorList>
            <person name="Li R."/>
            <person name="Bekaert M."/>
        </authorList>
    </citation>
    <scope>NUCLEOTIDE SEQUENCE</scope>
    <source>
        <strain evidence="7">Farmed</strain>
    </source>
</reference>
<dbReference type="InterPro" id="IPR001650">
    <property type="entry name" value="Helicase_C-like"/>
</dbReference>
<feature type="compositionally biased region" description="Basic residues" evidence="4">
    <location>
        <begin position="616"/>
        <end position="628"/>
    </location>
</feature>
<evidence type="ECO:0000256" key="4">
    <source>
        <dbReference type="SAM" id="MobiDB-lite"/>
    </source>
</evidence>
<dbReference type="InterPro" id="IPR002464">
    <property type="entry name" value="DNA/RNA_helicase_DEAH_CS"/>
</dbReference>
<evidence type="ECO:0000256" key="3">
    <source>
        <dbReference type="ARBA" id="ARBA00023242"/>
    </source>
</evidence>
<dbReference type="GO" id="GO:0005524">
    <property type="term" value="F:ATP binding"/>
    <property type="evidence" value="ECO:0007669"/>
    <property type="project" value="InterPro"/>
</dbReference>
<dbReference type="Pfam" id="PF00176">
    <property type="entry name" value="SNF2-rel_dom"/>
    <property type="match status" value="1"/>
</dbReference>
<organism evidence="7 8">
    <name type="scientific">Acanthosepion pharaonis</name>
    <name type="common">Pharaoh cuttlefish</name>
    <name type="synonym">Sepia pharaonis</name>
    <dbReference type="NCBI Taxonomy" id="158019"/>
    <lineage>
        <taxon>Eukaryota</taxon>
        <taxon>Metazoa</taxon>
        <taxon>Spiralia</taxon>
        <taxon>Lophotrochozoa</taxon>
        <taxon>Mollusca</taxon>
        <taxon>Cephalopoda</taxon>
        <taxon>Coleoidea</taxon>
        <taxon>Decapodiformes</taxon>
        <taxon>Sepiida</taxon>
        <taxon>Sepiina</taxon>
        <taxon>Sepiidae</taxon>
        <taxon>Acanthosepion</taxon>
    </lineage>
</organism>
<feature type="region of interest" description="Disordered" evidence="4">
    <location>
        <begin position="596"/>
        <end position="659"/>
    </location>
</feature>
<dbReference type="PROSITE" id="PS00690">
    <property type="entry name" value="DEAH_ATP_HELICASE"/>
    <property type="match status" value="1"/>
</dbReference>
<dbReference type="InterPro" id="IPR000330">
    <property type="entry name" value="SNF2_N"/>
</dbReference>
<evidence type="ECO:0000259" key="5">
    <source>
        <dbReference type="PROSITE" id="PS51192"/>
    </source>
</evidence>
<dbReference type="Pfam" id="PF00271">
    <property type="entry name" value="Helicase_C"/>
    <property type="match status" value="1"/>
</dbReference>
<dbReference type="PANTHER" id="PTHR45629">
    <property type="entry name" value="SNF2/RAD54 FAMILY MEMBER"/>
    <property type="match status" value="1"/>
</dbReference>
<dbReference type="AlphaFoldDB" id="A0A812ARX6"/>
<dbReference type="Proteomes" id="UP000597762">
    <property type="component" value="Unassembled WGS sequence"/>
</dbReference>
<evidence type="ECO:0000256" key="1">
    <source>
        <dbReference type="ARBA" id="ARBA00004123"/>
    </source>
</evidence>
<dbReference type="Pfam" id="PF25806">
    <property type="entry name" value="RHH_ERCC6L2"/>
    <property type="match status" value="1"/>
</dbReference>
<feature type="domain" description="Helicase C-terminal" evidence="6">
    <location>
        <begin position="330"/>
        <end position="480"/>
    </location>
</feature>
<dbReference type="FunFam" id="3.40.50.10810:FF:000019">
    <property type="entry name" value="DNA excision repair protein ERCC-6-like 2 isoform X1"/>
    <property type="match status" value="1"/>
</dbReference>
<dbReference type="SMART" id="SM00490">
    <property type="entry name" value="HELICc"/>
    <property type="match status" value="1"/>
</dbReference>
<dbReference type="PROSITE" id="PS51192">
    <property type="entry name" value="HELICASE_ATP_BIND_1"/>
    <property type="match status" value="1"/>
</dbReference>
<dbReference type="GO" id="GO:0016787">
    <property type="term" value="F:hydrolase activity"/>
    <property type="evidence" value="ECO:0007669"/>
    <property type="project" value="UniProtKB-KW"/>
</dbReference>
<keyword evidence="8" id="KW-1185">Reference proteome</keyword>
<dbReference type="PANTHER" id="PTHR45629:SF7">
    <property type="entry name" value="DNA EXCISION REPAIR PROTEIN ERCC-6-RELATED"/>
    <property type="match status" value="1"/>
</dbReference>
<proteinExistence type="predicted"/>
<feature type="region of interest" description="Disordered" evidence="4">
    <location>
        <begin position="713"/>
        <end position="737"/>
    </location>
</feature>
<feature type="compositionally biased region" description="Acidic residues" evidence="4">
    <location>
        <begin position="561"/>
        <end position="580"/>
    </location>
</feature>
<protein>
    <submittedName>
        <fullName evidence="7">ERCC6L2</fullName>
        <ecNumber evidence="7">3.6.4.-</ecNumber>
    </submittedName>
</protein>
<dbReference type="SUPFAM" id="SSF52540">
    <property type="entry name" value="P-loop containing nucleoside triphosphate hydrolases"/>
    <property type="match status" value="2"/>
</dbReference>
<dbReference type="InterPro" id="IPR050496">
    <property type="entry name" value="SNF2_RAD54_helicase_repair"/>
</dbReference>
<dbReference type="InterPro" id="IPR057931">
    <property type="entry name" value="RHH_ERCC6L2"/>
</dbReference>
<gene>
    <name evidence="7" type="ORF">SPHA_3300</name>
</gene>
<dbReference type="InterPro" id="IPR038718">
    <property type="entry name" value="SNF2-like_sf"/>
</dbReference>
<dbReference type="Gene3D" id="3.40.50.10810">
    <property type="entry name" value="Tandem AAA-ATPase domain"/>
    <property type="match status" value="1"/>
</dbReference>
<evidence type="ECO:0000259" key="6">
    <source>
        <dbReference type="PROSITE" id="PS51194"/>
    </source>
</evidence>
<sequence>MFSYSDEMDPSLERKPFLVIGPGCVLYNWLDELDTWGHFSVGKFHGSDKQQCLKDLSREKLEIVVTTFETFRDNKEYLNKVNWAAVIVDEVHRIKSLKAQTTQALRSIVCKRRYGLTGTALQNNMMELWCILDWACPGYLGSATEFEEKYVLPIEQGQKHNATKRQLANARKCKQMFSVIRNKIMIRRTKNLISDQLPKKDDNVVFCKLTNFQVSIYQTILQDPDLQDAINAGNPCFCGSRKSQGKCCRKKSSTGKPLKSVMFQYLHLLLKVSNHVALLAPDSKASSAQNQAAVDICNKVFEKHPHFLQLTQKAAFSTLSDPKYCCKMKVLVELLTVFHQNHSKVLLFSYSTRLLDILETYMLSTLYQYRRIDGKTSPRQRMKIVREFNKYPQIFVCLISTKAGGLGLNMTGANVVIIFDPNWNPSHDLQAQDRAYRIGQQRHVQVFRLISAGSIEENIYLRQVYKQQLDKIAVNTENAKRYFNGIQGDRQQKGELFGMKNMFQLRTGDNCLSKDILERNQQIEKQLAGHQVTKYVPSSWEEVAENNDEEDDYNDYHSNDSDDQENSEESNEESSEDEDPYADWFSSLRDEIQETLGTSDEDANNTDSKEKERNHPQRKSNKGTRKKLSPNSKDNSKSHSKNDPNIDALHPTTTSHQSVPSFTDVFDRCGVVHVHENRKVTGGSRAEDHMTKCALQEVLQENKNSQQLAIECEPYQQSDSEEEEEKKPRKRKSKTLIDHNTPQMMTLNHYQVLYGKTPEAMLRKHLMRMANFLGFSSLQTLCQKVISVSAEERLQMLQQFYISAHGHWLKPLFQSLPKPTAGKSIITYSDDKAVSTKRQKVTWKVKPKITKPLPVLDSEMELEIGKSWKKSQHQTPQTRTRTKRTVQIKSDSISSKKKPSKVNFSIQEFHPTSRLHVGSDSHNQDQEITTNIDRLLDEMALNAPSDVPHNNLSCSSEGKSNVFSEVDHIFLGSGSREGEVRKPPPKKRTRATNLSTERTSPESSRKLMPDAAEKVSSIYNSVDFLDDLLKNSTLKESVDNNTIWKKHPSSSKWKARQKFSDHVSQILEKDEKEYMSLFASGKMIRVNRSLVKEGENEAEETPSLF</sequence>
<keyword evidence="2 7" id="KW-0378">Hydrolase</keyword>
<dbReference type="InterPro" id="IPR014001">
    <property type="entry name" value="Helicase_ATP-bd"/>
</dbReference>
<feature type="region of interest" description="Disordered" evidence="4">
    <location>
        <begin position="547"/>
        <end position="580"/>
    </location>
</feature>
<dbReference type="OrthoDB" id="448448at2759"/>
<keyword evidence="3" id="KW-0539">Nucleus</keyword>
<dbReference type="EC" id="3.6.4.-" evidence="7"/>
<dbReference type="InterPro" id="IPR027417">
    <property type="entry name" value="P-loop_NTPase"/>
</dbReference>
<feature type="compositionally biased region" description="Basic and acidic residues" evidence="4">
    <location>
        <begin position="634"/>
        <end position="644"/>
    </location>
</feature>
<dbReference type="EMBL" id="CAHIKZ030000097">
    <property type="protein sequence ID" value="CAE1151952.1"/>
    <property type="molecule type" value="Genomic_DNA"/>
</dbReference>
<evidence type="ECO:0000256" key="2">
    <source>
        <dbReference type="ARBA" id="ARBA00022801"/>
    </source>
</evidence>
<dbReference type="InterPro" id="IPR049730">
    <property type="entry name" value="SNF2/RAD54-like_C"/>
</dbReference>
<accession>A0A812ARX6</accession>
<feature type="region of interest" description="Disordered" evidence="4">
    <location>
        <begin position="974"/>
        <end position="1007"/>
    </location>
</feature>
<comment type="caution">
    <text evidence="7">The sequence shown here is derived from an EMBL/GenBank/DDBJ whole genome shotgun (WGS) entry which is preliminary data.</text>
</comment>
<evidence type="ECO:0000313" key="8">
    <source>
        <dbReference type="Proteomes" id="UP000597762"/>
    </source>
</evidence>
<comment type="subcellular location">
    <subcellularLocation>
        <location evidence="1">Nucleus</location>
    </subcellularLocation>
</comment>
<dbReference type="GO" id="GO:0005634">
    <property type="term" value="C:nucleus"/>
    <property type="evidence" value="ECO:0007669"/>
    <property type="project" value="UniProtKB-SubCell"/>
</dbReference>